<dbReference type="AlphaFoldDB" id="A0A1L8DKV7"/>
<dbReference type="GO" id="GO:0005737">
    <property type="term" value="C:cytoplasm"/>
    <property type="evidence" value="ECO:0007669"/>
    <property type="project" value="TreeGrafter"/>
</dbReference>
<feature type="domain" description="Arrestin C-terminal-like" evidence="4">
    <location>
        <begin position="164"/>
        <end position="301"/>
    </location>
</feature>
<accession>A0A1L8DKV7</accession>
<dbReference type="InterPro" id="IPR050357">
    <property type="entry name" value="Arrestin_domain-protein"/>
</dbReference>
<feature type="region of interest" description="Disordered" evidence="3">
    <location>
        <begin position="315"/>
        <end position="341"/>
    </location>
</feature>
<dbReference type="SMART" id="SM01017">
    <property type="entry name" value="Arrestin_C"/>
    <property type="match status" value="1"/>
</dbReference>
<dbReference type="PANTHER" id="PTHR11188:SF17">
    <property type="entry name" value="FI21816P1"/>
    <property type="match status" value="1"/>
</dbReference>
<dbReference type="GO" id="GO:0015031">
    <property type="term" value="P:protein transport"/>
    <property type="evidence" value="ECO:0007669"/>
    <property type="project" value="TreeGrafter"/>
</dbReference>
<evidence type="ECO:0000259" key="4">
    <source>
        <dbReference type="SMART" id="SM01017"/>
    </source>
</evidence>
<proteinExistence type="inferred from homology"/>
<dbReference type="InterPro" id="IPR011022">
    <property type="entry name" value="Arrestin_C-like"/>
</dbReference>
<evidence type="ECO:0000256" key="3">
    <source>
        <dbReference type="SAM" id="MobiDB-lite"/>
    </source>
</evidence>
<protein>
    <submittedName>
        <fullName evidence="5">Putative arrestin domain-containing protein 2</fullName>
    </submittedName>
</protein>
<evidence type="ECO:0000313" key="5">
    <source>
        <dbReference type="EMBL" id="JAV07005.1"/>
    </source>
</evidence>
<comment type="similarity">
    <text evidence="1">Belongs to the arrestin family.</text>
</comment>
<dbReference type="InterPro" id="IPR014752">
    <property type="entry name" value="Arrestin-like_C"/>
</dbReference>
<reference evidence="5" key="1">
    <citation type="submission" date="2016-12" db="EMBL/GenBank/DDBJ databases">
        <title>An insight into the sialome and mialome of the sand fly, Nyssomyia neivai.</title>
        <authorList>
            <person name="Sebastian V."/>
            <person name="Goulart T.M."/>
            <person name="Oliveira W."/>
            <person name="Calvo E."/>
            <person name="Oliveira L.F."/>
            <person name="Pinto M.C."/>
            <person name="Rosselino A.M."/>
            <person name="Ribeiro J.M."/>
        </authorList>
    </citation>
    <scope>NUCLEOTIDE SEQUENCE</scope>
</reference>
<sequence>MSFSLKLNKDQYDPGELVQGELVVSLDKPRRFRVIYVEINGFAESNWKERGVTHNEYFRGRQDYFHQIICMAGDWNKRSPFELPFTAKHRFQFQLQLPPTLPPRISTDYGRVRFRVRAFMHVERTGQFVEDIEKKNIHVSSHWRAIEPGFVREVPDASEFNRGLGDQVKVYADMPKREYGLGEEAVIHVRIENKRLLPINKIKFQLRQIVTFYSATPRRAAKTVINDVKESSCKGIKWEDGAGVLTATGTLKIPDYVIASYERCNDVISISYDIKIRPKVRDDSEKLPPIFVHVILGHPPKTEIPFTPFVAQGYPHPSPSTYQPTPYTNAQASQGNSNAMDPNALPSYEDLMRGQAGGIGTTKM</sequence>
<evidence type="ECO:0000256" key="1">
    <source>
        <dbReference type="ARBA" id="ARBA00005298"/>
    </source>
</evidence>
<dbReference type="InterPro" id="IPR014756">
    <property type="entry name" value="Ig_E-set"/>
</dbReference>
<organism evidence="5">
    <name type="scientific">Nyssomyia neivai</name>
    <dbReference type="NCBI Taxonomy" id="330878"/>
    <lineage>
        <taxon>Eukaryota</taxon>
        <taxon>Metazoa</taxon>
        <taxon>Ecdysozoa</taxon>
        <taxon>Arthropoda</taxon>
        <taxon>Hexapoda</taxon>
        <taxon>Insecta</taxon>
        <taxon>Pterygota</taxon>
        <taxon>Neoptera</taxon>
        <taxon>Endopterygota</taxon>
        <taxon>Diptera</taxon>
        <taxon>Nematocera</taxon>
        <taxon>Psychodoidea</taxon>
        <taxon>Psychodidae</taxon>
        <taxon>Nyssomyia</taxon>
    </lineage>
</organism>
<feature type="compositionally biased region" description="Polar residues" evidence="3">
    <location>
        <begin position="329"/>
        <end position="340"/>
    </location>
</feature>
<dbReference type="InterPro" id="IPR011021">
    <property type="entry name" value="Arrestin-like_N"/>
</dbReference>
<dbReference type="EMBL" id="GFDF01007079">
    <property type="protein sequence ID" value="JAV07005.1"/>
    <property type="molecule type" value="Transcribed_RNA"/>
</dbReference>
<dbReference type="Gene3D" id="2.60.40.640">
    <property type="match status" value="2"/>
</dbReference>
<evidence type="ECO:0000256" key="2">
    <source>
        <dbReference type="ARBA" id="ARBA00022606"/>
    </source>
</evidence>
<dbReference type="SUPFAM" id="SSF81296">
    <property type="entry name" value="E set domains"/>
    <property type="match status" value="2"/>
</dbReference>
<dbReference type="PANTHER" id="PTHR11188">
    <property type="entry name" value="ARRESTIN DOMAIN CONTAINING PROTEIN"/>
    <property type="match status" value="1"/>
</dbReference>
<dbReference type="Pfam" id="PF00339">
    <property type="entry name" value="Arrestin_N"/>
    <property type="match status" value="1"/>
</dbReference>
<dbReference type="Pfam" id="PF02752">
    <property type="entry name" value="Arrestin_C"/>
    <property type="match status" value="1"/>
</dbReference>
<feature type="compositionally biased region" description="Low complexity" evidence="3">
    <location>
        <begin position="319"/>
        <end position="328"/>
    </location>
</feature>
<name>A0A1L8DKV7_9DIPT</name>
<keyword evidence="2" id="KW-0716">Sensory transduction</keyword>